<dbReference type="InterPro" id="IPR013762">
    <property type="entry name" value="Integrase-like_cat_sf"/>
</dbReference>
<protein>
    <submittedName>
        <fullName evidence="5">Site-specific recombinase XerD</fullName>
    </submittedName>
</protein>
<dbReference type="AlphaFoldDB" id="A0A1M7BQD2"/>
<dbReference type="InterPro" id="IPR044068">
    <property type="entry name" value="CB"/>
</dbReference>
<evidence type="ECO:0000313" key="5">
    <source>
        <dbReference type="EMBL" id="SHL57174.1"/>
    </source>
</evidence>
<keyword evidence="2" id="KW-0233">DNA recombination</keyword>
<dbReference type="Gene3D" id="1.10.443.10">
    <property type="entry name" value="Intergrase catalytic core"/>
    <property type="match status" value="1"/>
</dbReference>
<reference evidence="5 6" key="1">
    <citation type="submission" date="2016-11" db="EMBL/GenBank/DDBJ databases">
        <authorList>
            <person name="Jaros S."/>
            <person name="Januszkiewicz K."/>
            <person name="Wedrychowicz H."/>
        </authorList>
    </citation>
    <scope>NUCLEOTIDE SEQUENCE [LARGE SCALE GENOMIC DNA]</scope>
    <source>
        <strain evidence="5 6">DSM 14214</strain>
    </source>
</reference>
<keyword evidence="6" id="KW-1185">Reference proteome</keyword>
<feature type="domain" description="Core-binding (CB)" evidence="4">
    <location>
        <begin position="5"/>
        <end position="86"/>
    </location>
</feature>
<dbReference type="GO" id="GO:0015074">
    <property type="term" value="P:DNA integration"/>
    <property type="evidence" value="ECO:0007669"/>
    <property type="project" value="InterPro"/>
</dbReference>
<evidence type="ECO:0000259" key="4">
    <source>
        <dbReference type="PROSITE" id="PS51900"/>
    </source>
</evidence>
<dbReference type="RefSeq" id="WP_072854039.1">
    <property type="nucleotide sequence ID" value="NZ_FRAH01000145.1"/>
</dbReference>
<dbReference type="InterPro" id="IPR011010">
    <property type="entry name" value="DNA_brk_join_enz"/>
</dbReference>
<organism evidence="5 6">
    <name type="scientific">Anaerotignum lactatifermentans DSM 14214</name>
    <dbReference type="NCBI Taxonomy" id="1121323"/>
    <lineage>
        <taxon>Bacteria</taxon>
        <taxon>Bacillati</taxon>
        <taxon>Bacillota</taxon>
        <taxon>Clostridia</taxon>
        <taxon>Lachnospirales</taxon>
        <taxon>Anaerotignaceae</taxon>
        <taxon>Anaerotignum</taxon>
    </lineage>
</organism>
<dbReference type="OrthoDB" id="9801717at2"/>
<keyword evidence="1 3" id="KW-0238">DNA-binding</keyword>
<dbReference type="Gene3D" id="1.10.150.130">
    <property type="match status" value="1"/>
</dbReference>
<sequence length="268" mass="31405">MKTIPFDIETINTFLSMKEKIGLKKDTIVEYRRVLLHFREELLPDVELKPNTLLQWKEKMINEGKFSTRSINRSLAIINQFLDFVGERNWQVAGIHPNEVQMEPLRREEYIRLLQVAKKQNKEQIYFIMKTICVLGVSVRELPQITVSFVQAGYGTILTDSKSRTVVIPIPLQSELLDYCNRKGIKEEPIFCSQRNKEIHRTVIISWMKQLCVLADVKPEKANPRNLLKLYEQMQEELRKKVSFLIQQSYQKVLEAEDVLLLAEKIGQ</sequence>
<dbReference type="GO" id="GO:0006310">
    <property type="term" value="P:DNA recombination"/>
    <property type="evidence" value="ECO:0007669"/>
    <property type="project" value="UniProtKB-KW"/>
</dbReference>
<evidence type="ECO:0000256" key="3">
    <source>
        <dbReference type="PROSITE-ProRule" id="PRU01248"/>
    </source>
</evidence>
<gene>
    <name evidence="5" type="ORF">SAMN02745138_03610</name>
</gene>
<accession>A0A1M7BQD2</accession>
<evidence type="ECO:0000256" key="1">
    <source>
        <dbReference type="ARBA" id="ARBA00023125"/>
    </source>
</evidence>
<dbReference type="InterPro" id="IPR010998">
    <property type="entry name" value="Integrase_recombinase_N"/>
</dbReference>
<dbReference type="PROSITE" id="PS51900">
    <property type="entry name" value="CB"/>
    <property type="match status" value="1"/>
</dbReference>
<dbReference type="SUPFAM" id="SSF56349">
    <property type="entry name" value="DNA breaking-rejoining enzymes"/>
    <property type="match status" value="1"/>
</dbReference>
<evidence type="ECO:0000313" key="6">
    <source>
        <dbReference type="Proteomes" id="UP000183975"/>
    </source>
</evidence>
<dbReference type="Proteomes" id="UP000183975">
    <property type="component" value="Unassembled WGS sequence"/>
</dbReference>
<evidence type="ECO:0000256" key="2">
    <source>
        <dbReference type="ARBA" id="ARBA00023172"/>
    </source>
</evidence>
<dbReference type="EMBL" id="FRAH01000145">
    <property type="protein sequence ID" value="SHL57174.1"/>
    <property type="molecule type" value="Genomic_DNA"/>
</dbReference>
<proteinExistence type="predicted"/>
<dbReference type="GO" id="GO:0003677">
    <property type="term" value="F:DNA binding"/>
    <property type="evidence" value="ECO:0007669"/>
    <property type="project" value="UniProtKB-UniRule"/>
</dbReference>
<name>A0A1M7BQD2_9FIRM</name>